<proteinExistence type="predicted"/>
<accession>A0A1H0NRJ9</accession>
<protein>
    <submittedName>
        <fullName evidence="1">Excreted virulence factor EspC, type VII ESX diderm</fullName>
    </submittedName>
</protein>
<dbReference type="Proteomes" id="UP000186456">
    <property type="component" value="Unassembled WGS sequence"/>
</dbReference>
<dbReference type="AlphaFoldDB" id="A0A1H0NRJ9"/>
<dbReference type="RefSeq" id="WP_056231614.1">
    <property type="nucleotide sequence ID" value="NZ_FNJN01000003.1"/>
</dbReference>
<organism evidence="1 2">
    <name type="scientific">Microbacterium testaceum (strain StLB037)</name>
    <dbReference type="NCBI Taxonomy" id="979556"/>
    <lineage>
        <taxon>Bacteria</taxon>
        <taxon>Bacillati</taxon>
        <taxon>Actinomycetota</taxon>
        <taxon>Actinomycetes</taxon>
        <taxon>Micrococcales</taxon>
        <taxon>Microbacteriaceae</taxon>
        <taxon>Microbacterium</taxon>
    </lineage>
</organism>
<dbReference type="EMBL" id="FNJN01000003">
    <property type="protein sequence ID" value="SDO95243.1"/>
    <property type="molecule type" value="Genomic_DNA"/>
</dbReference>
<dbReference type="GO" id="GO:0009306">
    <property type="term" value="P:protein secretion"/>
    <property type="evidence" value="ECO:0007669"/>
    <property type="project" value="InterPro"/>
</dbReference>
<sequence>MADDIAVDFDRLRQHAAFVDSLVGDVGSALSVLRGGNLLPEAFGLLCAFLVPPGLALSAAATGLLGEDQSLLIRTAGELRQTADQWEQFESDTIATIRSLESAMGV</sequence>
<name>A0A1H0NRJ9_MICTS</name>
<dbReference type="Pfam" id="PF10824">
    <property type="entry name" value="T7SS_ESX_EspC"/>
    <property type="match status" value="1"/>
</dbReference>
<evidence type="ECO:0000313" key="1">
    <source>
        <dbReference type="EMBL" id="SDO95243.1"/>
    </source>
</evidence>
<gene>
    <name evidence="1" type="ORF">SAMN04487788_1500</name>
</gene>
<reference evidence="1 2" key="1">
    <citation type="submission" date="2016-10" db="EMBL/GenBank/DDBJ databases">
        <authorList>
            <person name="de Groot N.N."/>
        </authorList>
    </citation>
    <scope>NUCLEOTIDE SEQUENCE [LARGE SCALE GENOMIC DNA]</scope>
    <source>
        <strain evidence="1 2">StLB037</strain>
    </source>
</reference>
<dbReference type="InterPro" id="IPR022536">
    <property type="entry name" value="EspC"/>
</dbReference>
<evidence type="ECO:0000313" key="2">
    <source>
        <dbReference type="Proteomes" id="UP000186456"/>
    </source>
</evidence>